<dbReference type="PANTHER" id="PTHR42951">
    <property type="entry name" value="METALLO-BETA-LACTAMASE DOMAIN-CONTAINING"/>
    <property type="match status" value="1"/>
</dbReference>
<comment type="caution">
    <text evidence="2">The sequence shown here is derived from an EMBL/GenBank/DDBJ whole genome shotgun (WGS) entry which is preliminary data.</text>
</comment>
<dbReference type="SMART" id="SM00849">
    <property type="entry name" value="Lactamase_B"/>
    <property type="match status" value="1"/>
</dbReference>
<dbReference type="Pfam" id="PF00753">
    <property type="entry name" value="Lactamase_B"/>
    <property type="match status" value="1"/>
</dbReference>
<dbReference type="InterPro" id="IPR001279">
    <property type="entry name" value="Metallo-B-lactamas"/>
</dbReference>
<evidence type="ECO:0000313" key="2">
    <source>
        <dbReference type="EMBL" id="MFC5628264.1"/>
    </source>
</evidence>
<evidence type="ECO:0000259" key="1">
    <source>
        <dbReference type="SMART" id="SM00849"/>
    </source>
</evidence>
<feature type="domain" description="Metallo-beta-lactamase" evidence="1">
    <location>
        <begin position="25"/>
        <end position="230"/>
    </location>
</feature>
<dbReference type="PANTHER" id="PTHR42951:SF22">
    <property type="entry name" value="METALLO BETA-LACTAMASE SUPERFAMILY LIPOPROTEIN"/>
    <property type="match status" value="1"/>
</dbReference>
<organism evidence="2 3">
    <name type="scientific">Aliibacillus thermotolerans</name>
    <dbReference type="NCBI Taxonomy" id="1834418"/>
    <lineage>
        <taxon>Bacteria</taxon>
        <taxon>Bacillati</taxon>
        <taxon>Bacillota</taxon>
        <taxon>Bacilli</taxon>
        <taxon>Bacillales</taxon>
        <taxon>Bacillaceae</taxon>
        <taxon>Aliibacillus</taxon>
    </lineage>
</organism>
<dbReference type="InterPro" id="IPR036866">
    <property type="entry name" value="RibonucZ/Hydroxyglut_hydro"/>
</dbReference>
<dbReference type="EMBL" id="JBHSPF010000018">
    <property type="protein sequence ID" value="MFC5628264.1"/>
    <property type="molecule type" value="Genomic_DNA"/>
</dbReference>
<dbReference type="RefSeq" id="WP_270897527.1">
    <property type="nucleotide sequence ID" value="NZ_JBHSPF010000018.1"/>
</dbReference>
<dbReference type="Proteomes" id="UP001596143">
    <property type="component" value="Unassembled WGS sequence"/>
</dbReference>
<evidence type="ECO:0000313" key="3">
    <source>
        <dbReference type="Proteomes" id="UP001596143"/>
    </source>
</evidence>
<accession>A0ABW0U668</accession>
<name>A0ABW0U668_9BACI</name>
<dbReference type="CDD" id="cd07726">
    <property type="entry name" value="ST1585-like_MBL-fold"/>
    <property type="match status" value="1"/>
</dbReference>
<dbReference type="InterPro" id="IPR050855">
    <property type="entry name" value="NDM-1-like"/>
</dbReference>
<dbReference type="Gene3D" id="3.60.15.10">
    <property type="entry name" value="Ribonuclease Z/Hydroxyacylglutathione hydrolase-like"/>
    <property type="match status" value="1"/>
</dbReference>
<reference evidence="3" key="1">
    <citation type="journal article" date="2019" name="Int. J. Syst. Evol. Microbiol.">
        <title>The Global Catalogue of Microorganisms (GCM) 10K type strain sequencing project: providing services to taxonomists for standard genome sequencing and annotation.</title>
        <authorList>
            <consortium name="The Broad Institute Genomics Platform"/>
            <consortium name="The Broad Institute Genome Sequencing Center for Infectious Disease"/>
            <person name="Wu L."/>
            <person name="Ma J."/>
        </authorList>
    </citation>
    <scope>NUCLEOTIDE SEQUENCE [LARGE SCALE GENOMIC DNA]</scope>
    <source>
        <strain evidence="3">CGMCC 1.15790</strain>
    </source>
</reference>
<sequence length="315" mass="35313">MSGSKLELITDNIWIADGFDLHMPNRTGTYIFNEEKVTLIDTGPSISVPHIKKAITSLGKSLEDITYVIVTHVHLDHAGGAGLLLQEAPNAKLVVHPRGGKHLIDPSRLTQGARAVYGEVFDDLFEPVVPVPAEKVIQKDHEETLTLPSGRTLVFLDTPGHAKHHFSIFDKRTNGMFVGDTIGVHYVEAWKHGREIYLPSTSPNQFDPEAMTNSLSSILSYKPSRIFFGHYSASSNVENVRKQISYWLPIFVEKGKEIQQQGRNHEDLAKELIKEIKAYYKINHVEEDDLLMKAISSDMLICSMGILDYLAKQRA</sequence>
<keyword evidence="3" id="KW-1185">Reference proteome</keyword>
<protein>
    <submittedName>
        <fullName evidence="2">MBL fold metallo-hydrolase</fullName>
    </submittedName>
</protein>
<gene>
    <name evidence="2" type="ORF">ACFPTR_05060</name>
</gene>
<proteinExistence type="predicted"/>
<dbReference type="InterPro" id="IPR037482">
    <property type="entry name" value="ST1585_MBL-fold"/>
</dbReference>
<dbReference type="SUPFAM" id="SSF56281">
    <property type="entry name" value="Metallo-hydrolase/oxidoreductase"/>
    <property type="match status" value="1"/>
</dbReference>